<sequence length="130" mass="14548">MDPRFQTSECKLSTLSPQWYKCAVSTKQHSPISSQILLTLATLRNPIPTLLITLTTPRGTLDFKPVDADSLLFRQDSTNVQLPQMKHSPISSQFLFIFLVKSQLSKSFIITSSIILLNPINPNIDVSSMN</sequence>
<accession>A0A0V0GT84</accession>
<organism evidence="1">
    <name type="scientific">Solanum chacoense</name>
    <name type="common">Chaco potato</name>
    <dbReference type="NCBI Taxonomy" id="4108"/>
    <lineage>
        <taxon>Eukaryota</taxon>
        <taxon>Viridiplantae</taxon>
        <taxon>Streptophyta</taxon>
        <taxon>Embryophyta</taxon>
        <taxon>Tracheophyta</taxon>
        <taxon>Spermatophyta</taxon>
        <taxon>Magnoliopsida</taxon>
        <taxon>eudicotyledons</taxon>
        <taxon>Gunneridae</taxon>
        <taxon>Pentapetalae</taxon>
        <taxon>asterids</taxon>
        <taxon>lamiids</taxon>
        <taxon>Solanales</taxon>
        <taxon>Solanaceae</taxon>
        <taxon>Solanoideae</taxon>
        <taxon>Solaneae</taxon>
        <taxon>Solanum</taxon>
    </lineage>
</organism>
<name>A0A0V0GT84_SOLCH</name>
<protein>
    <submittedName>
        <fullName evidence="1">Putative ovule protein</fullName>
    </submittedName>
</protein>
<evidence type="ECO:0000313" key="1">
    <source>
        <dbReference type="EMBL" id="JAP11107.1"/>
    </source>
</evidence>
<proteinExistence type="predicted"/>
<reference evidence="1" key="1">
    <citation type="submission" date="2015-12" db="EMBL/GenBank/DDBJ databases">
        <title>Gene expression during late stages of embryo sac development: a critical building block for successful pollen-pistil interactions.</title>
        <authorList>
            <person name="Liu Y."/>
            <person name="Joly V."/>
            <person name="Sabar M."/>
            <person name="Matton D.P."/>
        </authorList>
    </citation>
    <scope>NUCLEOTIDE SEQUENCE</scope>
</reference>
<dbReference type="AlphaFoldDB" id="A0A0V0GT84"/>
<dbReference type="EMBL" id="GEDG01031918">
    <property type="protein sequence ID" value="JAP11107.1"/>
    <property type="molecule type" value="Transcribed_RNA"/>
</dbReference>